<accession>R7Z584</accession>
<feature type="region of interest" description="Disordered" evidence="1">
    <location>
        <begin position="1"/>
        <end position="55"/>
    </location>
</feature>
<evidence type="ECO:0000313" key="2">
    <source>
        <dbReference type="EMBL" id="EON69159.1"/>
    </source>
</evidence>
<proteinExistence type="predicted"/>
<dbReference type="EMBL" id="JH767608">
    <property type="protein sequence ID" value="EON69159.1"/>
    <property type="molecule type" value="Genomic_DNA"/>
</dbReference>
<sequence length="98" mass="10636">MFYPKAPNVFETPGSKQIGDRWSAAGGKDTHTPGAATRRGDPDHVEPNQVKGGGIDSKHFQERVADQRPGDPGIFDKKWNKAHYGNPPQPLTLGIACD</sequence>
<organism evidence="2 3">
    <name type="scientific">Coniosporium apollinis (strain CBS 100218)</name>
    <name type="common">Rock-inhabiting black yeast</name>
    <dbReference type="NCBI Taxonomy" id="1168221"/>
    <lineage>
        <taxon>Eukaryota</taxon>
        <taxon>Fungi</taxon>
        <taxon>Dikarya</taxon>
        <taxon>Ascomycota</taxon>
        <taxon>Pezizomycotina</taxon>
        <taxon>Dothideomycetes</taxon>
        <taxon>Dothideomycetes incertae sedis</taxon>
        <taxon>Coniosporium</taxon>
    </lineage>
</organism>
<evidence type="ECO:0000313" key="3">
    <source>
        <dbReference type="Proteomes" id="UP000016924"/>
    </source>
</evidence>
<dbReference type="OrthoDB" id="5373857at2759"/>
<gene>
    <name evidence="2" type="ORF">W97_08517</name>
</gene>
<dbReference type="HOGENOM" id="CLU_152060_1_0_1"/>
<dbReference type="RefSeq" id="XP_007784476.1">
    <property type="nucleotide sequence ID" value="XM_007786286.1"/>
</dbReference>
<dbReference type="AlphaFoldDB" id="R7Z584"/>
<evidence type="ECO:0000256" key="1">
    <source>
        <dbReference type="SAM" id="MobiDB-lite"/>
    </source>
</evidence>
<protein>
    <submittedName>
        <fullName evidence="2">Uncharacterized protein</fullName>
    </submittedName>
</protein>
<reference evidence="3" key="1">
    <citation type="submission" date="2012-06" db="EMBL/GenBank/DDBJ databases">
        <title>The genome sequence of Coniosporium apollinis CBS 100218.</title>
        <authorList>
            <consortium name="The Broad Institute Genome Sequencing Platform"/>
            <person name="Cuomo C."/>
            <person name="Gorbushina A."/>
            <person name="Noack S."/>
            <person name="Walker B."/>
            <person name="Young S.K."/>
            <person name="Zeng Q."/>
            <person name="Gargeya S."/>
            <person name="Fitzgerald M."/>
            <person name="Haas B."/>
            <person name="Abouelleil A."/>
            <person name="Alvarado L."/>
            <person name="Arachchi H.M."/>
            <person name="Berlin A.M."/>
            <person name="Chapman S.B."/>
            <person name="Goldberg J."/>
            <person name="Griggs A."/>
            <person name="Gujja S."/>
            <person name="Hansen M."/>
            <person name="Howarth C."/>
            <person name="Imamovic A."/>
            <person name="Larimer J."/>
            <person name="McCowan C."/>
            <person name="Montmayeur A."/>
            <person name="Murphy C."/>
            <person name="Neiman D."/>
            <person name="Pearson M."/>
            <person name="Priest M."/>
            <person name="Roberts A."/>
            <person name="Saif S."/>
            <person name="Shea T."/>
            <person name="Sisk P."/>
            <person name="Sykes S."/>
            <person name="Wortman J."/>
            <person name="Nusbaum C."/>
            <person name="Birren B."/>
        </authorList>
    </citation>
    <scope>NUCLEOTIDE SEQUENCE [LARGE SCALE GENOMIC DNA]</scope>
    <source>
        <strain evidence="3">CBS 100218</strain>
    </source>
</reference>
<dbReference type="GeneID" id="19905828"/>
<keyword evidence="3" id="KW-1185">Reference proteome</keyword>
<name>R7Z584_CONA1</name>
<dbReference type="OMA" id="FGYYLYM"/>
<dbReference type="Proteomes" id="UP000016924">
    <property type="component" value="Unassembled WGS sequence"/>
</dbReference>
<dbReference type="eggNOG" id="ENOG502SZGT">
    <property type="taxonomic scope" value="Eukaryota"/>
</dbReference>